<dbReference type="InterPro" id="IPR023296">
    <property type="entry name" value="Glyco_hydro_beta-prop_sf"/>
</dbReference>
<keyword evidence="1" id="KW-0328">Glycosyltransferase</keyword>
<dbReference type="Pfam" id="PF04041">
    <property type="entry name" value="Glyco_hydro_130"/>
    <property type="match status" value="1"/>
</dbReference>
<dbReference type="RefSeq" id="WP_094018183.1">
    <property type="nucleotide sequence ID" value="NZ_NMQW01000052.1"/>
</dbReference>
<dbReference type="GO" id="GO:0016757">
    <property type="term" value="F:glycosyltransferase activity"/>
    <property type="evidence" value="ECO:0007669"/>
    <property type="project" value="UniProtKB-KW"/>
</dbReference>
<name>A0A229UI68_9BACL</name>
<dbReference type="Gene3D" id="2.115.10.20">
    <property type="entry name" value="Glycosyl hydrolase domain, family 43"/>
    <property type="match status" value="1"/>
</dbReference>
<evidence type="ECO:0000313" key="5">
    <source>
        <dbReference type="Proteomes" id="UP000215509"/>
    </source>
</evidence>
<reference evidence="4 5" key="1">
    <citation type="submission" date="2017-07" db="EMBL/GenBank/DDBJ databases">
        <title>Genome sequencing and assembly of Paenibacillus rigui.</title>
        <authorList>
            <person name="Mayilraj S."/>
        </authorList>
    </citation>
    <scope>NUCLEOTIDE SEQUENCE [LARGE SCALE GENOMIC DNA]</scope>
    <source>
        <strain evidence="4 5">JCM 16352</strain>
    </source>
</reference>
<dbReference type="PIRSF" id="PIRSF016202">
    <property type="entry name" value="PH1107"/>
    <property type="match status" value="1"/>
</dbReference>
<dbReference type="AlphaFoldDB" id="A0A229UI68"/>
<dbReference type="EMBL" id="NMQW01000052">
    <property type="protein sequence ID" value="OXM83086.1"/>
    <property type="molecule type" value="Genomic_DNA"/>
</dbReference>
<sequence length="333" mass="37189">MTLPNIGALTSSKVIHRHPANPILDAARVPYPTALVFNAGVTKFNGKYVMVFRNDYGSLEDHTIEPHHTTDLGIAFSEDGIHWEAGPKPCFKMHDEEIVRAYDPRLTVIDGRCYMCFAVDTLHGIRGGVAVTDDFVHFEVLSLSTPDLRNMVLFPEKINGHYVRLERPFTVYSRGGLDRFDTWISESPDLKFWGNSDLLLAVEQVPFANDKIGPAAPPVKTDKGWLTLFHAVDIDPARGKNGWEPTWKKRYTAGIMLLDLHNPKKIIGMHKQPLLAPEVSYETDGGFRNNVIFPGGMVLEEDGEVKIYYGSADTVECLATAHVDDLIKLCLEG</sequence>
<dbReference type="PANTHER" id="PTHR34106">
    <property type="entry name" value="GLYCOSIDASE"/>
    <property type="match status" value="1"/>
</dbReference>
<keyword evidence="4" id="KW-0378">Hydrolase</keyword>
<organism evidence="4 5">
    <name type="scientific">Paenibacillus rigui</name>
    <dbReference type="NCBI Taxonomy" id="554312"/>
    <lineage>
        <taxon>Bacteria</taxon>
        <taxon>Bacillati</taxon>
        <taxon>Bacillota</taxon>
        <taxon>Bacilli</taxon>
        <taxon>Bacillales</taxon>
        <taxon>Paenibacillaceae</taxon>
        <taxon>Paenibacillus</taxon>
    </lineage>
</organism>
<dbReference type="GO" id="GO:0016798">
    <property type="term" value="F:hydrolase activity, acting on glycosyl bonds"/>
    <property type="evidence" value="ECO:0007669"/>
    <property type="project" value="UniProtKB-KW"/>
</dbReference>
<evidence type="ECO:0000313" key="4">
    <source>
        <dbReference type="EMBL" id="OXM83086.1"/>
    </source>
</evidence>
<dbReference type="CDD" id="cd08993">
    <property type="entry name" value="GH130"/>
    <property type="match status" value="1"/>
</dbReference>
<evidence type="ECO:0000256" key="1">
    <source>
        <dbReference type="ARBA" id="ARBA00022676"/>
    </source>
</evidence>
<keyword evidence="4" id="KW-0326">Glycosidase</keyword>
<evidence type="ECO:0000256" key="3">
    <source>
        <dbReference type="ARBA" id="ARBA00024356"/>
    </source>
</evidence>
<comment type="caution">
    <text evidence="4">The sequence shown here is derived from an EMBL/GenBank/DDBJ whole genome shotgun (WGS) entry which is preliminary data.</text>
</comment>
<accession>A0A229UI68</accession>
<dbReference type="Proteomes" id="UP000215509">
    <property type="component" value="Unassembled WGS sequence"/>
</dbReference>
<dbReference type="OrthoDB" id="9759709at2"/>
<proteinExistence type="inferred from homology"/>
<evidence type="ECO:0000256" key="2">
    <source>
        <dbReference type="ARBA" id="ARBA00022679"/>
    </source>
</evidence>
<dbReference type="PANTHER" id="PTHR34106:SF5">
    <property type="entry name" value="GLYCOSIDASE"/>
    <property type="match status" value="1"/>
</dbReference>
<dbReference type="InterPro" id="IPR007184">
    <property type="entry name" value="Mannoside_phosphorylase"/>
</dbReference>
<keyword evidence="2" id="KW-0808">Transferase</keyword>
<dbReference type="SUPFAM" id="SSF75005">
    <property type="entry name" value="Arabinanase/levansucrase/invertase"/>
    <property type="match status" value="1"/>
</dbReference>
<comment type="similarity">
    <text evidence="3">Belongs to the glycosyl hydrolase 130 family.</text>
</comment>
<gene>
    <name evidence="4" type="ORF">CF651_28035</name>
</gene>
<keyword evidence="5" id="KW-1185">Reference proteome</keyword>
<protein>
    <submittedName>
        <fullName evidence="4">Glycosidase</fullName>
    </submittedName>
</protein>